<evidence type="ECO:0000313" key="6">
    <source>
        <dbReference type="Proteomes" id="UP000326881"/>
    </source>
</evidence>
<dbReference type="InterPro" id="IPR028082">
    <property type="entry name" value="Peripla_BP_I"/>
</dbReference>
<accession>A0A5Q0CBM9</accession>
<dbReference type="AlphaFoldDB" id="A0A5Q0CBM9"/>
<dbReference type="OrthoDB" id="6959911at2"/>
<evidence type="ECO:0000256" key="3">
    <source>
        <dbReference type="ARBA" id="ARBA00022729"/>
    </source>
</evidence>
<dbReference type="SUPFAM" id="SSF53822">
    <property type="entry name" value="Periplasmic binding protein-like I"/>
    <property type="match status" value="1"/>
</dbReference>
<keyword evidence="3" id="KW-0732">Signal</keyword>
<evidence type="ECO:0000259" key="4">
    <source>
        <dbReference type="Pfam" id="PF13407"/>
    </source>
</evidence>
<comment type="similarity">
    <text evidence="2">Belongs to the bacterial solute-binding protein 2 family.</text>
</comment>
<gene>
    <name evidence="5" type="ORF">FZ934_12335</name>
</gene>
<keyword evidence="6" id="KW-1185">Reference proteome</keyword>
<organism evidence="5 6">
    <name type="scientific">Rhizobium grahamii</name>
    <dbReference type="NCBI Taxonomy" id="1120045"/>
    <lineage>
        <taxon>Bacteria</taxon>
        <taxon>Pseudomonadati</taxon>
        <taxon>Pseudomonadota</taxon>
        <taxon>Alphaproteobacteria</taxon>
        <taxon>Hyphomicrobiales</taxon>
        <taxon>Rhizobiaceae</taxon>
        <taxon>Rhizobium/Agrobacterium group</taxon>
        <taxon>Rhizobium</taxon>
    </lineage>
</organism>
<dbReference type="PANTHER" id="PTHR46847:SF1">
    <property type="entry name" value="D-ALLOSE-BINDING PERIPLASMIC PROTEIN-RELATED"/>
    <property type="match status" value="1"/>
</dbReference>
<dbReference type="Gene3D" id="3.40.50.2300">
    <property type="match status" value="2"/>
</dbReference>
<dbReference type="GO" id="GO:0030313">
    <property type="term" value="C:cell envelope"/>
    <property type="evidence" value="ECO:0007669"/>
    <property type="project" value="UniProtKB-SubCell"/>
</dbReference>
<dbReference type="Pfam" id="PF13407">
    <property type="entry name" value="Peripla_BP_4"/>
    <property type="match status" value="1"/>
</dbReference>
<protein>
    <submittedName>
        <fullName evidence="5">Substrate-binding domain-containing protein</fullName>
    </submittedName>
</protein>
<feature type="domain" description="Periplasmic binding protein" evidence="4">
    <location>
        <begin position="36"/>
        <end position="291"/>
    </location>
</feature>
<dbReference type="Proteomes" id="UP000326881">
    <property type="component" value="Chromosome"/>
</dbReference>
<name>A0A5Q0CBM9_9HYPH</name>
<dbReference type="KEGG" id="rgr:FZ934_12335"/>
<dbReference type="PANTHER" id="PTHR46847">
    <property type="entry name" value="D-ALLOSE-BINDING PERIPLASMIC PROTEIN-RELATED"/>
    <property type="match status" value="1"/>
</dbReference>
<comment type="subcellular location">
    <subcellularLocation>
        <location evidence="1">Cell envelope</location>
    </subcellularLocation>
</comment>
<evidence type="ECO:0000256" key="2">
    <source>
        <dbReference type="ARBA" id="ARBA00007639"/>
    </source>
</evidence>
<dbReference type="GO" id="GO:0030246">
    <property type="term" value="F:carbohydrate binding"/>
    <property type="evidence" value="ECO:0007669"/>
    <property type="project" value="UniProtKB-ARBA"/>
</dbReference>
<proteinExistence type="inferred from homology"/>
<dbReference type="RefSeq" id="WP_153271292.1">
    <property type="nucleotide sequence ID" value="NZ_CP043498.1"/>
</dbReference>
<dbReference type="InterPro" id="IPR025997">
    <property type="entry name" value="SBP_2_dom"/>
</dbReference>
<evidence type="ECO:0000256" key="1">
    <source>
        <dbReference type="ARBA" id="ARBA00004196"/>
    </source>
</evidence>
<sequence length="346" mass="36671">MAITGLGPHGERASAPERVLLLPEDMERARASGFRVAIVLHTLESDWAKQQLSGIVGTLGNCGVAVIDVIDCGFSPEVQIEALERLILEAPDAIISLPVANSKVAAAHSRVSAAGIKLVLLDNVPTGLLPGKDYISLVSADNFGLGKIAAEGLSPHLREGAEVGVLGYDADFFATNEREIAFVKWMQVNRPDVSLHVQRFPALSGVATTTRALAEAHSQLAGLFVVWDTPAMTAAQALETMGRKISMATVDLGQEATISLAANEPLVAIAAQQPFRQGESAASITVTALLGRLAPAWVALPGLAVTARNVVECFQTVWRMPAPHEVLRKLSLVGLKRSDRHPPRGS</sequence>
<dbReference type="EMBL" id="CP043498">
    <property type="protein sequence ID" value="QFY61129.1"/>
    <property type="molecule type" value="Genomic_DNA"/>
</dbReference>
<evidence type="ECO:0000313" key="5">
    <source>
        <dbReference type="EMBL" id="QFY61129.1"/>
    </source>
</evidence>
<reference evidence="5 6" key="1">
    <citation type="submission" date="2019-08" db="EMBL/GenBank/DDBJ databases">
        <title>Prosopis cineraria nodule microbiome.</title>
        <authorList>
            <person name="Ali R."/>
            <person name="Chaluvadi S.R."/>
            <person name="Wang X."/>
        </authorList>
    </citation>
    <scope>NUCLEOTIDE SEQUENCE [LARGE SCALE GENOMIC DNA]</scope>
    <source>
        <strain evidence="5 6">BG7</strain>
    </source>
</reference>